<dbReference type="PROSITE" id="PS50977">
    <property type="entry name" value="HTH_TETR_2"/>
    <property type="match status" value="1"/>
</dbReference>
<dbReference type="InterPro" id="IPR009057">
    <property type="entry name" value="Homeodomain-like_sf"/>
</dbReference>
<name>A9IA35_BORPD</name>
<dbReference type="GO" id="GO:0000976">
    <property type="term" value="F:transcription cis-regulatory region binding"/>
    <property type="evidence" value="ECO:0007669"/>
    <property type="project" value="TreeGrafter"/>
</dbReference>
<dbReference type="PANTHER" id="PTHR30055">
    <property type="entry name" value="HTH-TYPE TRANSCRIPTIONAL REGULATOR RUTR"/>
    <property type="match status" value="1"/>
</dbReference>
<dbReference type="Pfam" id="PF00440">
    <property type="entry name" value="TetR_N"/>
    <property type="match status" value="1"/>
</dbReference>
<dbReference type="SUPFAM" id="SSF46689">
    <property type="entry name" value="Homeodomain-like"/>
    <property type="match status" value="1"/>
</dbReference>
<proteinExistence type="predicted"/>
<dbReference type="InterPro" id="IPR036271">
    <property type="entry name" value="Tet_transcr_reg_TetR-rel_C_sf"/>
</dbReference>
<dbReference type="InterPro" id="IPR001647">
    <property type="entry name" value="HTH_TetR"/>
</dbReference>
<evidence type="ECO:0000256" key="2">
    <source>
        <dbReference type="PROSITE-ProRule" id="PRU00335"/>
    </source>
</evidence>
<dbReference type="eggNOG" id="COG1309">
    <property type="taxonomic scope" value="Bacteria"/>
</dbReference>
<dbReference type="GO" id="GO:0003700">
    <property type="term" value="F:DNA-binding transcription factor activity"/>
    <property type="evidence" value="ECO:0007669"/>
    <property type="project" value="TreeGrafter"/>
</dbReference>
<dbReference type="EMBL" id="AM902716">
    <property type="protein sequence ID" value="CAP44539.1"/>
    <property type="molecule type" value="Genomic_DNA"/>
</dbReference>
<dbReference type="AlphaFoldDB" id="A9IA35"/>
<dbReference type="PRINTS" id="PR00455">
    <property type="entry name" value="HTHTETR"/>
</dbReference>
<organism evidence="4 5">
    <name type="scientific">Bordetella petrii (strain ATCC BAA-461 / DSM 12804 / CCUG 43448 / CIP 107267 / Se-1111R)</name>
    <dbReference type="NCBI Taxonomy" id="340100"/>
    <lineage>
        <taxon>Bacteria</taxon>
        <taxon>Pseudomonadati</taxon>
        <taxon>Pseudomonadota</taxon>
        <taxon>Betaproteobacteria</taxon>
        <taxon>Burkholderiales</taxon>
        <taxon>Alcaligenaceae</taxon>
        <taxon>Bordetella</taxon>
    </lineage>
</organism>
<gene>
    <name evidence="4" type="ordered locus">Bpet4191</name>
</gene>
<keyword evidence="5" id="KW-1185">Reference proteome</keyword>
<dbReference type="Pfam" id="PF14246">
    <property type="entry name" value="TetR_C_7"/>
    <property type="match status" value="1"/>
</dbReference>
<sequence length="240" mass="27282">MMAIDSHERDAMHSLGARAMKKRGRQPDPAKAQVILEAACSSFSHRGYFGTSMETIAACAHTTKATIYAKFDSKERLFAAALEELERRMPRPQDIMRCSGKDVLDDLLVIASRLLKLALHRSTLGIYRMLLLPIDHAPRLGAQFWQKIVEPYRKAMEEVLRDAHRCQSLHIIDPRLASDHFFSLVIGDPTLRCLPNAHRPMSVEARTRHVRAAVKCFVAHYRVPLAQQDEWNRLPLSPLP</sequence>
<feature type="DNA-binding region" description="H-T-H motif" evidence="2">
    <location>
        <begin position="52"/>
        <end position="71"/>
    </location>
</feature>
<dbReference type="STRING" id="94624.Bpet4191"/>
<accession>A9IA35</accession>
<protein>
    <submittedName>
        <fullName evidence="4">Transcriptional regulator, TetR-family</fullName>
    </submittedName>
</protein>
<feature type="domain" description="HTH tetR-type" evidence="3">
    <location>
        <begin position="29"/>
        <end position="89"/>
    </location>
</feature>
<reference evidence="4 5" key="1">
    <citation type="journal article" date="2008" name="BMC Genomics">
        <title>The missing link: Bordetella petrii is endowed with both the metabolic versatility of environmental bacteria and virulence traits of pathogenic Bordetellae.</title>
        <authorList>
            <person name="Gross R."/>
            <person name="Guzman C.A."/>
            <person name="Sebaihia M."/>
            <person name="Martins Dos Santos V.A."/>
            <person name="Pieper D.H."/>
            <person name="Koebnik R."/>
            <person name="Lechner M."/>
            <person name="Bartels D."/>
            <person name="Buhrmester J."/>
            <person name="Choudhuri J.V."/>
            <person name="Ebensen T."/>
            <person name="Gaigalat L."/>
            <person name="Herrmann S."/>
            <person name="Khachane A.N."/>
            <person name="Larisch C."/>
            <person name="Link S."/>
            <person name="Linke B."/>
            <person name="Meyer F."/>
            <person name="Mormann S."/>
            <person name="Nakunst D."/>
            <person name="Rueckert C."/>
            <person name="Schneiker-Bekel S."/>
            <person name="Schulze K."/>
            <person name="Vorhoelter F.J."/>
            <person name="Yevsa T."/>
            <person name="Engle J.T."/>
            <person name="Goldman W.E."/>
            <person name="Puehler A."/>
            <person name="Goebel U.B."/>
            <person name="Goesmann A."/>
            <person name="Bloecker H."/>
            <person name="Kaiser O."/>
            <person name="Martinez-Arias R."/>
        </authorList>
    </citation>
    <scope>NUCLEOTIDE SEQUENCE [LARGE SCALE GENOMIC DNA]</scope>
    <source>
        <strain evidence="5">ATCC BAA-461 / DSM 12804 / CCUG 43448 / CIP 107267 / Se-1111R</strain>
    </source>
</reference>
<dbReference type="Gene3D" id="1.10.357.10">
    <property type="entry name" value="Tetracycline Repressor, domain 2"/>
    <property type="match status" value="1"/>
</dbReference>
<evidence type="ECO:0000259" key="3">
    <source>
        <dbReference type="PROSITE" id="PS50977"/>
    </source>
</evidence>
<dbReference type="InterPro" id="IPR050109">
    <property type="entry name" value="HTH-type_TetR-like_transc_reg"/>
</dbReference>
<evidence type="ECO:0000256" key="1">
    <source>
        <dbReference type="ARBA" id="ARBA00023125"/>
    </source>
</evidence>
<keyword evidence="1 2" id="KW-0238">DNA-binding</keyword>
<dbReference type="KEGG" id="bpt:Bpet4191"/>
<dbReference type="SUPFAM" id="SSF48498">
    <property type="entry name" value="Tetracyclin repressor-like, C-terminal domain"/>
    <property type="match status" value="1"/>
</dbReference>
<dbReference type="InterPro" id="IPR039536">
    <property type="entry name" value="TetR_C_Proteobacteria"/>
</dbReference>
<dbReference type="PANTHER" id="PTHR30055:SF146">
    <property type="entry name" value="HTH-TYPE TRANSCRIPTIONAL DUAL REGULATOR CECR"/>
    <property type="match status" value="1"/>
</dbReference>
<dbReference type="Proteomes" id="UP000001225">
    <property type="component" value="Chromosome"/>
</dbReference>
<evidence type="ECO:0000313" key="5">
    <source>
        <dbReference type="Proteomes" id="UP000001225"/>
    </source>
</evidence>
<evidence type="ECO:0000313" key="4">
    <source>
        <dbReference type="EMBL" id="CAP44539.1"/>
    </source>
</evidence>